<dbReference type="Proteomes" id="UP001320460">
    <property type="component" value="Chromosome"/>
</dbReference>
<evidence type="ECO:0000313" key="3">
    <source>
        <dbReference type="Proteomes" id="UP001320460"/>
    </source>
</evidence>
<evidence type="ECO:0008006" key="4">
    <source>
        <dbReference type="Google" id="ProtNLM"/>
    </source>
</evidence>
<feature type="transmembrane region" description="Helical" evidence="1">
    <location>
        <begin position="12"/>
        <end position="31"/>
    </location>
</feature>
<keyword evidence="3" id="KW-1185">Reference proteome</keyword>
<dbReference type="EMBL" id="AP025334">
    <property type="protein sequence ID" value="BDD51986.1"/>
    <property type="molecule type" value="Genomic_DNA"/>
</dbReference>
<keyword evidence="1" id="KW-0812">Transmembrane</keyword>
<dbReference type="RefSeq" id="WP_125124988.1">
    <property type="nucleotide sequence ID" value="NZ_AP025334.1"/>
</dbReference>
<keyword evidence="1" id="KW-0472">Membrane</keyword>
<sequence>MVIENWKQSWKLFSVQALAVAGVIPAIWAGLPDHIKAIIPASWMGSITALVAVCGIIGRLVKQPAATNSKTQ</sequence>
<protein>
    <recommendedName>
        <fullName evidence="4">Holin</fullName>
    </recommendedName>
</protein>
<proteinExistence type="predicted"/>
<name>A0ABN6LS79_9ENTR</name>
<organism evidence="2 3">
    <name type="scientific">Phytobacter diazotrophicus</name>
    <dbReference type="NCBI Taxonomy" id="395631"/>
    <lineage>
        <taxon>Bacteria</taxon>
        <taxon>Pseudomonadati</taxon>
        <taxon>Pseudomonadota</taxon>
        <taxon>Gammaproteobacteria</taxon>
        <taxon>Enterobacterales</taxon>
        <taxon>Enterobacteriaceae</taxon>
        <taxon>Phytobacter</taxon>
    </lineage>
</organism>
<feature type="transmembrane region" description="Helical" evidence="1">
    <location>
        <begin position="37"/>
        <end position="61"/>
    </location>
</feature>
<accession>A0ABN6LS79</accession>
<dbReference type="Pfam" id="PF25612">
    <property type="entry name" value="DUF7940"/>
    <property type="match status" value="1"/>
</dbReference>
<evidence type="ECO:0000256" key="1">
    <source>
        <dbReference type="SAM" id="Phobius"/>
    </source>
</evidence>
<reference evidence="2 3" key="1">
    <citation type="submission" date="2021-12" db="EMBL/GenBank/DDBJ databases">
        <title>Complete genome sequence of Phytobacter diazotrophicus TA9734.</title>
        <authorList>
            <person name="Kubota H."/>
            <person name="Nakayama Y."/>
            <person name="Ariyoshi T."/>
        </authorList>
    </citation>
    <scope>NUCLEOTIDE SEQUENCE [LARGE SCALE GENOMIC DNA]</scope>
    <source>
        <strain evidence="2 3">TA9734</strain>
    </source>
</reference>
<dbReference type="InterPro" id="IPR057700">
    <property type="entry name" value="DUF7940"/>
</dbReference>
<evidence type="ECO:0000313" key="2">
    <source>
        <dbReference type="EMBL" id="BDD51986.1"/>
    </source>
</evidence>
<gene>
    <name evidence="2" type="ORF">PDTA9734_34730</name>
</gene>
<keyword evidence="1" id="KW-1133">Transmembrane helix</keyword>